<dbReference type="Proteomes" id="UP001549031">
    <property type="component" value="Unassembled WGS sequence"/>
</dbReference>
<keyword evidence="1" id="KW-0472">Membrane</keyword>
<proteinExistence type="predicted"/>
<feature type="transmembrane region" description="Helical" evidence="1">
    <location>
        <begin position="122"/>
        <end position="143"/>
    </location>
</feature>
<keyword evidence="3" id="KW-1185">Reference proteome</keyword>
<protein>
    <submittedName>
        <fullName evidence="2">O-antigen/teichoic acid export membrane protein</fullName>
    </submittedName>
</protein>
<feature type="transmembrane region" description="Helical" evidence="1">
    <location>
        <begin position="31"/>
        <end position="53"/>
    </location>
</feature>
<keyword evidence="1" id="KW-0812">Transmembrane</keyword>
<keyword evidence="1" id="KW-1133">Transmembrane helix</keyword>
<gene>
    <name evidence="2" type="ORF">ABID21_001497</name>
</gene>
<evidence type="ECO:0000256" key="1">
    <source>
        <dbReference type="SAM" id="Phobius"/>
    </source>
</evidence>
<evidence type="ECO:0000313" key="3">
    <source>
        <dbReference type="Proteomes" id="UP001549031"/>
    </source>
</evidence>
<dbReference type="RefSeq" id="WP_247243351.1">
    <property type="nucleotide sequence ID" value="NZ_JALJRA010000005.1"/>
</dbReference>
<feature type="transmembrane region" description="Helical" evidence="1">
    <location>
        <begin position="89"/>
        <end position="110"/>
    </location>
</feature>
<organism evidence="2 3">
    <name type="scientific">Pseudorhizobium tarimense</name>
    <dbReference type="NCBI Taxonomy" id="1079109"/>
    <lineage>
        <taxon>Bacteria</taxon>
        <taxon>Pseudomonadati</taxon>
        <taxon>Pseudomonadota</taxon>
        <taxon>Alphaproteobacteria</taxon>
        <taxon>Hyphomicrobiales</taxon>
        <taxon>Rhizobiaceae</taxon>
        <taxon>Rhizobium/Agrobacterium group</taxon>
        <taxon>Pseudorhizobium</taxon>
    </lineage>
</organism>
<name>A0ABV2H4B9_9HYPH</name>
<comment type="caution">
    <text evidence="2">The sequence shown here is derived from an EMBL/GenBank/DDBJ whole genome shotgun (WGS) entry which is preliminary data.</text>
</comment>
<sequence length="198" mass="21081">MASLFLMIAMLAQPIINLVLGSGWRETAPILAWLAFAGAVGYAPTVLLPALAVSLNRARVAFEKLAIEFCVKVPLNVILTMAIGLKGLLIGHAIAALTGFLINLVVVARLTQLGILKQLAALLRPTLALIPMAVFLLTMLPLFEANDSTPKTLFNLVWICGLALAIFAAANLALWKLAGASDSCEALFLRILKSCHPL</sequence>
<dbReference type="EMBL" id="JBEPLJ010000005">
    <property type="protein sequence ID" value="MET3585388.1"/>
    <property type="molecule type" value="Genomic_DNA"/>
</dbReference>
<accession>A0ABV2H4B9</accession>
<evidence type="ECO:0000313" key="2">
    <source>
        <dbReference type="EMBL" id="MET3585388.1"/>
    </source>
</evidence>
<feature type="transmembrane region" description="Helical" evidence="1">
    <location>
        <begin position="155"/>
        <end position="175"/>
    </location>
</feature>
<reference evidence="2 3" key="1">
    <citation type="submission" date="2024-06" db="EMBL/GenBank/DDBJ databases">
        <title>Genomic Encyclopedia of Type Strains, Phase IV (KMG-IV): sequencing the most valuable type-strain genomes for metagenomic binning, comparative biology and taxonomic classification.</title>
        <authorList>
            <person name="Goeker M."/>
        </authorList>
    </citation>
    <scope>NUCLEOTIDE SEQUENCE [LARGE SCALE GENOMIC DNA]</scope>
    <source>
        <strain evidence="2 3">DSM 105042</strain>
    </source>
</reference>